<dbReference type="EMBL" id="JADFFK010000001">
    <property type="protein sequence ID" value="MBE9635839.1"/>
    <property type="molecule type" value="Genomic_DNA"/>
</dbReference>
<dbReference type="PANTHER" id="PTHR47129:SF1">
    <property type="entry name" value="NMRA-LIKE DOMAIN-CONTAINING PROTEIN"/>
    <property type="match status" value="1"/>
</dbReference>
<dbReference type="SUPFAM" id="SSF51735">
    <property type="entry name" value="NAD(P)-binding Rossmann-fold domains"/>
    <property type="match status" value="1"/>
</dbReference>
<feature type="domain" description="NAD(P)-binding" evidence="1">
    <location>
        <begin position="11"/>
        <end position="189"/>
    </location>
</feature>
<evidence type="ECO:0000313" key="2">
    <source>
        <dbReference type="EMBL" id="MBE9635839.1"/>
    </source>
</evidence>
<evidence type="ECO:0000259" key="1">
    <source>
        <dbReference type="Pfam" id="PF13460"/>
    </source>
</evidence>
<organism evidence="2 3">
    <name type="scientific">Salipiger mangrovisoli</name>
    <dbReference type="NCBI Taxonomy" id="2865933"/>
    <lineage>
        <taxon>Bacteria</taxon>
        <taxon>Pseudomonadati</taxon>
        <taxon>Pseudomonadota</taxon>
        <taxon>Alphaproteobacteria</taxon>
        <taxon>Rhodobacterales</taxon>
        <taxon>Roseobacteraceae</taxon>
        <taxon>Salipiger</taxon>
    </lineage>
</organism>
<name>A0ABR9WX14_9RHOB</name>
<dbReference type="InterPro" id="IPR036291">
    <property type="entry name" value="NAD(P)-bd_dom_sf"/>
</dbReference>
<dbReference type="Gene3D" id="3.40.50.720">
    <property type="entry name" value="NAD(P)-binding Rossmann-like Domain"/>
    <property type="match status" value="1"/>
</dbReference>
<dbReference type="PANTHER" id="PTHR47129">
    <property type="entry name" value="QUINONE OXIDOREDUCTASE 2"/>
    <property type="match status" value="1"/>
</dbReference>
<accession>A0ABR9WX14</accession>
<dbReference type="Pfam" id="PF13460">
    <property type="entry name" value="NAD_binding_10"/>
    <property type="match status" value="1"/>
</dbReference>
<proteinExistence type="predicted"/>
<keyword evidence="3" id="KW-1185">Reference proteome</keyword>
<dbReference type="Proteomes" id="UP000607796">
    <property type="component" value="Unassembled WGS sequence"/>
</dbReference>
<gene>
    <name evidence="2" type="ORF">IQ782_03190</name>
</gene>
<reference evidence="2 3" key="1">
    <citation type="journal article" date="2021" name="Int. J. Syst. Evol. Microbiol.">
        <title>Salipiger mangrovisoli sp. nov., isolated from mangrove soil and the proposal for the reclassification of Paraphaeobacter pallidus as Salipiger pallidus comb. nov.</title>
        <authorList>
            <person name="Du J."/>
            <person name="Liu Y."/>
            <person name="Pei T."/>
            <person name="Deng M.R."/>
            <person name="Zhu H."/>
        </authorList>
    </citation>
    <scope>NUCLEOTIDE SEQUENCE [LARGE SCALE GENOMIC DNA]</scope>
    <source>
        <strain evidence="2 3">6D45A</strain>
    </source>
</reference>
<evidence type="ECO:0000313" key="3">
    <source>
        <dbReference type="Proteomes" id="UP000607796"/>
    </source>
</evidence>
<dbReference type="RefSeq" id="WP_194133135.1">
    <property type="nucleotide sequence ID" value="NZ_JADFFK010000001.1"/>
</dbReference>
<protein>
    <submittedName>
        <fullName evidence="2">NAD(P)H-binding protein</fullName>
    </submittedName>
</protein>
<sequence>MSDTLDYLVTGASGQLGALVLEQLKAAAPDARIGALVRRPEAAAALEADGYVVRLASYDDPAALEAAFAGVSKLLLISSSEVGQRAAQHANAIAAAEAAGVDFLAYTSMLRAASSPLTVLPSEHVETERALADSGLDYAVLRNSWYSEYYMMAAAGAVAHGRLIGAAGEGRISSAARADYAAAAVAVLTGEQPARGTIYELAGDQSYTLTELAAALSEISGKAIPYVNMPQSDYAAALEAAGLPEPVAQMLADSDNGAAQGGLYSEDRTLSQLIGRPTTPWREILKAEVTKLG</sequence>
<dbReference type="InterPro" id="IPR052718">
    <property type="entry name" value="NmrA-type_oxidoreductase"/>
</dbReference>
<dbReference type="InterPro" id="IPR016040">
    <property type="entry name" value="NAD(P)-bd_dom"/>
</dbReference>
<comment type="caution">
    <text evidence="2">The sequence shown here is derived from an EMBL/GenBank/DDBJ whole genome shotgun (WGS) entry which is preliminary data.</text>
</comment>
<dbReference type="Gene3D" id="3.90.25.10">
    <property type="entry name" value="UDP-galactose 4-epimerase, domain 1"/>
    <property type="match status" value="1"/>
</dbReference>